<feature type="compositionally biased region" description="Low complexity" evidence="1">
    <location>
        <begin position="68"/>
        <end position="90"/>
    </location>
</feature>
<dbReference type="EMBL" id="CADCUW010000142">
    <property type="protein sequence ID" value="CAA9399528.1"/>
    <property type="molecule type" value="Genomic_DNA"/>
</dbReference>
<proteinExistence type="predicted"/>
<feature type="region of interest" description="Disordered" evidence="1">
    <location>
        <begin position="1"/>
        <end position="90"/>
    </location>
</feature>
<feature type="region of interest" description="Disordered" evidence="1">
    <location>
        <begin position="124"/>
        <end position="146"/>
    </location>
</feature>
<gene>
    <name evidence="2" type="ORF">AVDCRST_MAG01-01-984</name>
</gene>
<feature type="non-terminal residue" evidence="2">
    <location>
        <position position="1"/>
    </location>
</feature>
<reference evidence="2" key="1">
    <citation type="submission" date="2020-02" db="EMBL/GenBank/DDBJ databases">
        <authorList>
            <person name="Meier V. D."/>
        </authorList>
    </citation>
    <scope>NUCLEOTIDE SEQUENCE</scope>
    <source>
        <strain evidence="2">AVDCRST_MAG01</strain>
    </source>
</reference>
<feature type="compositionally biased region" description="Low complexity" evidence="1">
    <location>
        <begin position="40"/>
        <end position="49"/>
    </location>
</feature>
<organism evidence="2">
    <name type="scientific">uncultured Rubrobacteraceae bacterium</name>
    <dbReference type="NCBI Taxonomy" id="349277"/>
    <lineage>
        <taxon>Bacteria</taxon>
        <taxon>Bacillati</taxon>
        <taxon>Actinomycetota</taxon>
        <taxon>Rubrobacteria</taxon>
        <taxon>Rubrobacterales</taxon>
        <taxon>Rubrobacteraceae</taxon>
        <taxon>environmental samples</taxon>
    </lineage>
</organism>
<evidence type="ECO:0000256" key="1">
    <source>
        <dbReference type="SAM" id="MobiDB-lite"/>
    </source>
</evidence>
<accession>A0A6J4NVX7</accession>
<feature type="compositionally biased region" description="Basic and acidic residues" evidence="1">
    <location>
        <begin position="8"/>
        <end position="24"/>
    </location>
</feature>
<evidence type="ECO:0000313" key="2">
    <source>
        <dbReference type="EMBL" id="CAA9399528.1"/>
    </source>
</evidence>
<sequence>GTRPTRSRRGDALHGRLDLVRPDRPLPALRPRRQGRLRRVLPGPLQPYGPRRRPADARRGRNRRGTRGPDAPGRPLLVAPARARPAGGRVALHRVPPIAATHRPWKGLRRGVPSFPRRVQLGAYRVLDGPGHPGTAHDRGPVTPGL</sequence>
<feature type="compositionally biased region" description="Basic residues" evidence="1">
    <location>
        <begin position="30"/>
        <end position="39"/>
    </location>
</feature>
<protein>
    <submittedName>
        <fullName evidence="2">Uncharacterized protein</fullName>
    </submittedName>
</protein>
<name>A0A6J4NVX7_9ACTN</name>
<feature type="non-terminal residue" evidence="2">
    <location>
        <position position="146"/>
    </location>
</feature>
<dbReference type="AlphaFoldDB" id="A0A6J4NVX7"/>